<dbReference type="Gene3D" id="2.40.50.140">
    <property type="entry name" value="Nucleic acid-binding proteins"/>
    <property type="match status" value="1"/>
</dbReference>
<dbReference type="GO" id="GO:0003910">
    <property type="term" value="F:DNA ligase (ATP) activity"/>
    <property type="evidence" value="ECO:0007669"/>
    <property type="project" value="UniProtKB-UniRule"/>
</dbReference>
<keyword evidence="6 14" id="KW-0547">Nucleotide-binding</keyword>
<proteinExistence type="inferred from homology"/>
<dbReference type="InterPro" id="IPR016059">
    <property type="entry name" value="DNA_ligase_ATP-dep_CS"/>
</dbReference>
<dbReference type="InterPro" id="IPR022865">
    <property type="entry name" value="DNA_ligae_ATP-dep_bac/arc"/>
</dbReference>
<dbReference type="Pfam" id="PF04679">
    <property type="entry name" value="DNA_ligase_A_C"/>
    <property type="match status" value="1"/>
</dbReference>
<name>A0A2M7B5N5_9BACT</name>
<comment type="catalytic activity">
    <reaction evidence="13 14 15">
        <text>ATP + (deoxyribonucleotide)n-3'-hydroxyl + 5'-phospho-(deoxyribonucleotide)m = (deoxyribonucleotide)n+m + AMP + diphosphate.</text>
        <dbReference type="EC" id="6.5.1.1"/>
    </reaction>
</comment>
<feature type="binding site" evidence="14">
    <location>
        <position position="255"/>
    </location>
    <ligand>
        <name>ATP</name>
        <dbReference type="ChEBI" id="CHEBI:30616"/>
    </ligand>
</feature>
<dbReference type="Pfam" id="PF01068">
    <property type="entry name" value="DNA_ligase_A_M"/>
    <property type="match status" value="1"/>
</dbReference>
<evidence type="ECO:0000256" key="1">
    <source>
        <dbReference type="ARBA" id="ARBA00007572"/>
    </source>
</evidence>
<dbReference type="InterPro" id="IPR012309">
    <property type="entry name" value="DNA_ligase_ATP-dep_C"/>
</dbReference>
<evidence type="ECO:0000256" key="2">
    <source>
        <dbReference type="ARBA" id="ARBA00022598"/>
    </source>
</evidence>
<dbReference type="PANTHER" id="PTHR45674:SF4">
    <property type="entry name" value="DNA LIGASE 1"/>
    <property type="match status" value="1"/>
</dbReference>
<comment type="cofactor">
    <cofactor evidence="14">
        <name>Mg(2+)</name>
        <dbReference type="ChEBI" id="CHEBI:18420"/>
    </cofactor>
</comment>
<evidence type="ECO:0000256" key="11">
    <source>
        <dbReference type="ARBA" id="ARBA00023204"/>
    </source>
</evidence>
<evidence type="ECO:0000256" key="15">
    <source>
        <dbReference type="RuleBase" id="RU000617"/>
    </source>
</evidence>
<dbReference type="GO" id="GO:0006281">
    <property type="term" value="P:DNA repair"/>
    <property type="evidence" value="ECO:0007669"/>
    <property type="project" value="UniProtKB-UniRule"/>
</dbReference>
<dbReference type="GO" id="GO:0006310">
    <property type="term" value="P:DNA recombination"/>
    <property type="evidence" value="ECO:0007669"/>
    <property type="project" value="UniProtKB-UniRule"/>
</dbReference>
<dbReference type="EMBL" id="PEVJ01000035">
    <property type="protein sequence ID" value="PIU98417.1"/>
    <property type="molecule type" value="Genomic_DNA"/>
</dbReference>
<evidence type="ECO:0000256" key="12">
    <source>
        <dbReference type="ARBA" id="ARBA00023306"/>
    </source>
</evidence>
<dbReference type="GO" id="GO:0003677">
    <property type="term" value="F:DNA binding"/>
    <property type="evidence" value="ECO:0007669"/>
    <property type="project" value="InterPro"/>
</dbReference>
<keyword evidence="3 14" id="KW-0132">Cell division</keyword>
<evidence type="ECO:0000259" key="17">
    <source>
        <dbReference type="PROSITE" id="PS50160"/>
    </source>
</evidence>
<feature type="binding site" evidence="14">
    <location>
        <position position="248"/>
    </location>
    <ligand>
        <name>ATP</name>
        <dbReference type="ChEBI" id="CHEBI:30616"/>
    </ligand>
</feature>
<keyword evidence="8 14" id="KW-0067">ATP-binding</keyword>
<keyword evidence="7 14" id="KW-0227">DNA damage</keyword>
<comment type="caution">
    <text evidence="18">The sequence shown here is derived from an EMBL/GenBank/DDBJ whole genome shotgun (WGS) entry which is preliminary data.</text>
</comment>
<evidence type="ECO:0000256" key="14">
    <source>
        <dbReference type="HAMAP-Rule" id="MF_00407"/>
    </source>
</evidence>
<evidence type="ECO:0000256" key="10">
    <source>
        <dbReference type="ARBA" id="ARBA00023172"/>
    </source>
</evidence>
<keyword evidence="9 14" id="KW-0460">Magnesium</keyword>
<accession>A0A2M7B5N5</accession>
<keyword evidence="5 14" id="KW-0479">Metal-binding</keyword>
<dbReference type="GO" id="GO:0005524">
    <property type="term" value="F:ATP binding"/>
    <property type="evidence" value="ECO:0007669"/>
    <property type="project" value="UniProtKB-UniRule"/>
</dbReference>
<dbReference type="PROSITE" id="PS00333">
    <property type="entry name" value="DNA_LIGASE_A2"/>
    <property type="match status" value="1"/>
</dbReference>
<dbReference type="GO" id="GO:0071897">
    <property type="term" value="P:DNA biosynthetic process"/>
    <property type="evidence" value="ECO:0007669"/>
    <property type="project" value="InterPro"/>
</dbReference>
<dbReference type="InterPro" id="IPR000977">
    <property type="entry name" value="DNA_ligase_ATP-dep"/>
</dbReference>
<evidence type="ECO:0000256" key="13">
    <source>
        <dbReference type="ARBA" id="ARBA00034003"/>
    </source>
</evidence>
<dbReference type="Proteomes" id="UP000228949">
    <property type="component" value="Unassembled WGS sequence"/>
</dbReference>
<dbReference type="InterPro" id="IPR036599">
    <property type="entry name" value="DNA_ligase_N_sf"/>
</dbReference>
<dbReference type="GO" id="GO:0051301">
    <property type="term" value="P:cell division"/>
    <property type="evidence" value="ECO:0007669"/>
    <property type="project" value="UniProtKB-KW"/>
</dbReference>
<dbReference type="GO" id="GO:0046872">
    <property type="term" value="F:metal ion binding"/>
    <property type="evidence" value="ECO:0007669"/>
    <property type="project" value="UniProtKB-KW"/>
</dbReference>
<dbReference type="NCBIfam" id="TIGR00574">
    <property type="entry name" value="dnl1"/>
    <property type="match status" value="1"/>
</dbReference>
<evidence type="ECO:0000256" key="7">
    <source>
        <dbReference type="ARBA" id="ARBA00022763"/>
    </source>
</evidence>
<dbReference type="PANTHER" id="PTHR45674">
    <property type="entry name" value="DNA LIGASE 1/3 FAMILY MEMBER"/>
    <property type="match status" value="1"/>
</dbReference>
<organism evidence="18 19">
    <name type="scientific">Candidatus Wolfebacteria bacterium CG03_land_8_20_14_0_80_40_12</name>
    <dbReference type="NCBI Taxonomy" id="1975069"/>
    <lineage>
        <taxon>Bacteria</taxon>
        <taxon>Candidatus Wolfeibacteriota</taxon>
    </lineage>
</organism>
<comment type="function">
    <text evidence="14">DNA ligase that seals nicks in double-stranded DNA during DNA replication, DNA recombination and DNA repair.</text>
</comment>
<evidence type="ECO:0000256" key="4">
    <source>
        <dbReference type="ARBA" id="ARBA00022705"/>
    </source>
</evidence>
<evidence type="ECO:0000256" key="16">
    <source>
        <dbReference type="RuleBase" id="RU004196"/>
    </source>
</evidence>
<evidence type="ECO:0000256" key="8">
    <source>
        <dbReference type="ARBA" id="ARBA00022840"/>
    </source>
</evidence>
<dbReference type="InterPro" id="IPR012310">
    <property type="entry name" value="DNA_ligase_ATP-dep_cent"/>
</dbReference>
<feature type="binding site" evidence="14">
    <location>
        <position position="271"/>
    </location>
    <ligand>
        <name>ATP</name>
        <dbReference type="ChEBI" id="CHEBI:30616"/>
    </ligand>
</feature>
<dbReference type="SUPFAM" id="SSF50249">
    <property type="entry name" value="Nucleic acid-binding proteins"/>
    <property type="match status" value="1"/>
</dbReference>
<dbReference type="PROSITE" id="PS50160">
    <property type="entry name" value="DNA_LIGASE_A3"/>
    <property type="match status" value="1"/>
</dbReference>
<dbReference type="FunFam" id="1.10.3260.10:FF:000007">
    <property type="entry name" value="DNA ligase"/>
    <property type="match status" value="1"/>
</dbReference>
<evidence type="ECO:0000256" key="5">
    <source>
        <dbReference type="ARBA" id="ARBA00022723"/>
    </source>
</evidence>
<feature type="binding site" evidence="14">
    <location>
        <position position="422"/>
    </location>
    <ligand>
        <name>ATP</name>
        <dbReference type="ChEBI" id="CHEBI:30616"/>
    </ligand>
</feature>
<evidence type="ECO:0000313" key="18">
    <source>
        <dbReference type="EMBL" id="PIU98417.1"/>
    </source>
</evidence>
<sequence length="578" mass="65648">MSKTKFSQLAGVFERLEKTSSSLAMIDILADFFPKVSPQETKIAAYLLRGELGPSYEGLEIGLASKMAIRAITRSENTDAAKIESLFKKMGDLGLVVEKLKEAKKREGLTIEEVFEKLIEIAKTAGKGSQENKINLLIDLLSKASAQESKYIIRTILGTLRLGVGEMIFLYGLSKTFGAGKKQKEILEYAFNVLSDLGEVAYIVSKFGIKKIAEIEPIVGAPIRTMLANRIQELKEIKEHISGNVSVEDKYDGERIQAHIKKNGEILLFSRRQENITHQYPDIIDGLKKSFSAEEAIVEGEAAAYDEANGKLLAFQVLMSRRRKHKIEEYVRRIPVRYFLFDLLYLDGKNYLKRPLEERRAILERFFKKIKPIDFGKYAITNSLSEIETYFADSLKRGNEGVMIKDYSGIYQAGSRGWLWIKFKKEYQEELADNFDLAVVGALYGAGRRAKTYGSFLVAAYSPKENKYYSFTKVGTGFTDENLAQLLKMFDKYKLDEKHKLVETNMEVDVWFEPKIVMEVSGAEITVSPVHTVAKNKIKTGGLALRFPKFLRWREDKSAEEATAIEEIYNLYKLAKKK</sequence>
<dbReference type="GO" id="GO:0006273">
    <property type="term" value="P:lagging strand elongation"/>
    <property type="evidence" value="ECO:0007669"/>
    <property type="project" value="TreeGrafter"/>
</dbReference>
<feature type="binding site" evidence="14">
    <location>
        <position position="341"/>
    </location>
    <ligand>
        <name>ATP</name>
        <dbReference type="ChEBI" id="CHEBI:30616"/>
    </ligand>
</feature>
<dbReference type="EC" id="6.5.1.1" evidence="14"/>
<comment type="similarity">
    <text evidence="1 14 16">Belongs to the ATP-dependent DNA ligase family.</text>
</comment>
<dbReference type="Gene3D" id="1.10.3260.10">
    <property type="entry name" value="DNA ligase, ATP-dependent, N-terminal domain"/>
    <property type="match status" value="1"/>
</dbReference>
<feature type="binding site" evidence="14">
    <location>
        <position position="301"/>
    </location>
    <ligand>
        <name>ATP</name>
        <dbReference type="ChEBI" id="CHEBI:30616"/>
    </ligand>
</feature>
<keyword evidence="4 14" id="KW-0235">DNA replication</keyword>
<dbReference type="SUPFAM" id="SSF117018">
    <property type="entry name" value="ATP-dependent DNA ligase DNA-binding domain"/>
    <property type="match status" value="1"/>
</dbReference>
<keyword evidence="12 14" id="KW-0131">Cell cycle</keyword>
<dbReference type="Pfam" id="PF04675">
    <property type="entry name" value="DNA_ligase_A_N"/>
    <property type="match status" value="1"/>
</dbReference>
<evidence type="ECO:0000256" key="3">
    <source>
        <dbReference type="ARBA" id="ARBA00022618"/>
    </source>
</evidence>
<feature type="domain" description="ATP-dependent DNA ligase family profile" evidence="17">
    <location>
        <begin position="329"/>
        <end position="462"/>
    </location>
</feature>
<dbReference type="HAMAP" id="MF_00407">
    <property type="entry name" value="DNA_ligase"/>
    <property type="match status" value="1"/>
</dbReference>
<reference evidence="19" key="1">
    <citation type="submission" date="2017-09" db="EMBL/GenBank/DDBJ databases">
        <title>Depth-based differentiation of microbial function through sediment-hosted aquifers and enrichment of novel symbionts in the deep terrestrial subsurface.</title>
        <authorList>
            <person name="Probst A.J."/>
            <person name="Ladd B."/>
            <person name="Jarett J.K."/>
            <person name="Geller-Mcgrath D.E."/>
            <person name="Sieber C.M.K."/>
            <person name="Emerson J.B."/>
            <person name="Anantharaman K."/>
            <person name="Thomas B.C."/>
            <person name="Malmstrom R."/>
            <person name="Stieglmeier M."/>
            <person name="Klingl A."/>
            <person name="Woyke T."/>
            <person name="Ryan C.M."/>
            <person name="Banfield J.F."/>
        </authorList>
    </citation>
    <scope>NUCLEOTIDE SEQUENCE [LARGE SCALE GENOMIC DNA]</scope>
</reference>
<dbReference type="AlphaFoldDB" id="A0A2M7B5N5"/>
<evidence type="ECO:0000256" key="6">
    <source>
        <dbReference type="ARBA" id="ARBA00022741"/>
    </source>
</evidence>
<feature type="binding site" evidence="14">
    <location>
        <position position="416"/>
    </location>
    <ligand>
        <name>ATP</name>
        <dbReference type="ChEBI" id="CHEBI:30616"/>
    </ligand>
</feature>
<evidence type="ECO:0000313" key="19">
    <source>
        <dbReference type="Proteomes" id="UP000228949"/>
    </source>
</evidence>
<dbReference type="CDD" id="cd07969">
    <property type="entry name" value="OBF_DNA_ligase_I"/>
    <property type="match status" value="1"/>
</dbReference>
<feature type="active site" description="N6-AMP-lysine intermediate" evidence="14">
    <location>
        <position position="250"/>
    </location>
</feature>
<keyword evidence="2 14" id="KW-0436">Ligase</keyword>
<gene>
    <name evidence="14" type="primary">lig</name>
    <name evidence="18" type="ORF">COS61_01495</name>
</gene>
<dbReference type="SUPFAM" id="SSF56091">
    <property type="entry name" value="DNA ligase/mRNA capping enzyme, catalytic domain"/>
    <property type="match status" value="1"/>
</dbReference>
<protein>
    <recommendedName>
        <fullName evidence="14">Probable DNA ligase</fullName>
        <ecNumber evidence="14">6.5.1.1</ecNumber>
    </recommendedName>
    <alternativeName>
        <fullName evidence="14">Polydeoxyribonucleotide synthase [ATP]</fullName>
    </alternativeName>
</protein>
<dbReference type="InterPro" id="IPR050191">
    <property type="entry name" value="ATP-dep_DNA_ligase"/>
</dbReference>
<dbReference type="CDD" id="cd07901">
    <property type="entry name" value="Adenylation_DNA_ligase_Arch_LigB"/>
    <property type="match status" value="1"/>
</dbReference>
<evidence type="ECO:0000256" key="9">
    <source>
        <dbReference type="ARBA" id="ARBA00022842"/>
    </source>
</evidence>
<keyword evidence="11 14" id="KW-0234">DNA repair</keyword>
<dbReference type="InterPro" id="IPR012340">
    <property type="entry name" value="NA-bd_OB-fold"/>
</dbReference>
<dbReference type="InterPro" id="IPR012308">
    <property type="entry name" value="DNA_ligase_ATP-dep_N"/>
</dbReference>
<dbReference type="Gene3D" id="3.30.470.30">
    <property type="entry name" value="DNA ligase/mRNA capping enzyme"/>
    <property type="match status" value="1"/>
</dbReference>
<dbReference type="PROSITE" id="PS00697">
    <property type="entry name" value="DNA_LIGASE_A1"/>
    <property type="match status" value="1"/>
</dbReference>
<keyword evidence="10 14" id="KW-0233">DNA recombination</keyword>